<dbReference type="GO" id="GO:0005829">
    <property type="term" value="C:cytosol"/>
    <property type="evidence" value="ECO:0007669"/>
    <property type="project" value="GOC"/>
</dbReference>
<dbReference type="GO" id="GO:0005802">
    <property type="term" value="C:trans-Golgi network"/>
    <property type="evidence" value="ECO:0007669"/>
    <property type="project" value="TreeGrafter"/>
</dbReference>
<evidence type="ECO:0000259" key="2">
    <source>
        <dbReference type="PROSITE" id="PS50095"/>
    </source>
</evidence>
<comment type="caution">
    <text evidence="3">The sequence shown here is derived from an EMBL/GenBank/DDBJ whole genome shotgun (WGS) entry which is preliminary data.</text>
</comment>
<keyword evidence="4" id="KW-1185">Reference proteome</keyword>
<protein>
    <recommendedName>
        <fullName evidence="2">PLAT domain-containing protein</fullName>
    </recommendedName>
</protein>
<dbReference type="AlphaFoldDB" id="A0A8J6BDB4"/>
<evidence type="ECO:0000256" key="1">
    <source>
        <dbReference type="PROSITE-ProRule" id="PRU00152"/>
    </source>
</evidence>
<dbReference type="PROSITE" id="PS50095">
    <property type="entry name" value="PLAT"/>
    <property type="match status" value="1"/>
</dbReference>
<evidence type="ECO:0000313" key="3">
    <source>
        <dbReference type="EMBL" id="KAG9460308.1"/>
    </source>
</evidence>
<feature type="domain" description="PLAT" evidence="2">
    <location>
        <begin position="1"/>
        <end position="21"/>
    </location>
</feature>
<dbReference type="GO" id="GO:0005085">
    <property type="term" value="F:guanyl-nucleotide exchange factor activity"/>
    <property type="evidence" value="ECO:0007669"/>
    <property type="project" value="InterPro"/>
</dbReference>
<dbReference type="PANTHER" id="PTHR46070">
    <property type="entry name" value="PINSTRIPE, ISOFORM A"/>
    <property type="match status" value="1"/>
</dbReference>
<feature type="non-terminal residue" evidence="3">
    <location>
        <position position="114"/>
    </location>
</feature>
<dbReference type="InterPro" id="IPR047278">
    <property type="entry name" value="DEN5A/B"/>
</dbReference>
<evidence type="ECO:0000313" key="4">
    <source>
        <dbReference type="Proteomes" id="UP000770717"/>
    </source>
</evidence>
<dbReference type="EMBL" id="WNTK01085372">
    <property type="protein sequence ID" value="KAG9460308.1"/>
    <property type="molecule type" value="Genomic_DNA"/>
</dbReference>
<comment type="caution">
    <text evidence="1">Lacks conserved residue(s) required for the propagation of feature annotation.</text>
</comment>
<accession>A0A8J6BDB4</accession>
<proteinExistence type="predicted"/>
<organism evidence="3 4">
    <name type="scientific">Eleutherodactylus coqui</name>
    <name type="common">Puerto Rican coqui</name>
    <dbReference type="NCBI Taxonomy" id="57060"/>
    <lineage>
        <taxon>Eukaryota</taxon>
        <taxon>Metazoa</taxon>
        <taxon>Chordata</taxon>
        <taxon>Craniata</taxon>
        <taxon>Vertebrata</taxon>
        <taxon>Euteleostomi</taxon>
        <taxon>Amphibia</taxon>
        <taxon>Batrachia</taxon>
        <taxon>Anura</taxon>
        <taxon>Neobatrachia</taxon>
        <taxon>Hyloidea</taxon>
        <taxon>Eleutherodactylidae</taxon>
        <taxon>Eleutherodactylinae</taxon>
        <taxon>Eleutherodactylus</taxon>
        <taxon>Eleutherodactylus</taxon>
    </lineage>
</organism>
<dbReference type="InterPro" id="IPR001024">
    <property type="entry name" value="PLAT/LH2_dom"/>
</dbReference>
<reference evidence="3" key="1">
    <citation type="thesis" date="2020" institute="ProQuest LLC" country="789 East Eisenhower Parkway, Ann Arbor, MI, USA">
        <title>Comparative Genomics and Chromosome Evolution.</title>
        <authorList>
            <person name="Mudd A.B."/>
        </authorList>
    </citation>
    <scope>NUCLEOTIDE SEQUENCE</scope>
    <source>
        <strain evidence="3">HN-11 Male</strain>
        <tissue evidence="3">Kidney and liver</tissue>
    </source>
</reference>
<dbReference type="OrthoDB" id="6019893at2759"/>
<dbReference type="GO" id="GO:0042147">
    <property type="term" value="P:retrograde transport, endosome to Golgi"/>
    <property type="evidence" value="ECO:0007669"/>
    <property type="project" value="TreeGrafter"/>
</dbReference>
<dbReference type="Proteomes" id="UP000770717">
    <property type="component" value="Unassembled WGS sequence"/>
</dbReference>
<gene>
    <name evidence="3" type="ORF">GDO78_022686</name>
</gene>
<sequence length="114" mass="12567">FPCGRWLGKGMDDGSLEKVLVGDLLTSTPDTEERPCRTPPLQHSPGMIRRLVAISPNSRAKLNTGQIQEAIGEAVNGIVKHFHKPEKEVTCRSHPAPPSLPILSWISSTWHLQL</sequence>
<dbReference type="PANTHER" id="PTHR46070:SF2">
    <property type="entry name" value="DENN DOMAIN-CONTAINING PROTEIN 5A"/>
    <property type="match status" value="1"/>
</dbReference>
<dbReference type="GO" id="GO:0031267">
    <property type="term" value="F:small GTPase binding"/>
    <property type="evidence" value="ECO:0007669"/>
    <property type="project" value="InterPro"/>
</dbReference>
<name>A0A8J6BDB4_ELECQ</name>